<accession>A0A023G5L0</accession>
<evidence type="ECO:0000313" key="2">
    <source>
        <dbReference type="EMBL" id="JAC28185.1"/>
    </source>
</evidence>
<dbReference type="InterPro" id="IPR012674">
    <property type="entry name" value="Calycin"/>
</dbReference>
<sequence>MTKKLTFCFFIFCAWWTCFEAKLLFIPAHNISEADRHPKRANPDAEKEMIRKLLSDAEHPVVALWGNREKVMKGVTACWMSSYVSTVGEQLHHNLTFRDREKTRKNREVPNTWATNQLHVTYTLGNSVIQVETSAPGEVMDDGQRVVSKAINGTWQVLGVESDCFLVKLPPKGTGPCLVWARVESFDVASIPCLSRFYSNGKECPDNSKNIYNIASPPNLITCAK</sequence>
<dbReference type="EMBL" id="GBBM01007233">
    <property type="protein sequence ID" value="JAC28185.1"/>
    <property type="molecule type" value="mRNA"/>
</dbReference>
<name>A0A023G5L0_AMBTT</name>
<proteinExistence type="evidence at transcript level"/>
<keyword evidence="1" id="KW-0732">Signal</keyword>
<dbReference type="Gene3D" id="2.40.128.20">
    <property type="match status" value="1"/>
</dbReference>
<protein>
    <submittedName>
        <fullName evidence="2">Putative secreted protein</fullName>
    </submittedName>
</protein>
<feature type="chain" id="PRO_5001520667" evidence="1">
    <location>
        <begin position="22"/>
        <end position="225"/>
    </location>
</feature>
<reference evidence="2" key="1">
    <citation type="submission" date="2014-03" db="EMBL/GenBank/DDBJ databases">
        <title>The sialotranscriptome of Amblyomma triste, Amblyomma parvum and Amblyomma cajennense ticks, uncovered by 454-based RNA-seq.</title>
        <authorList>
            <person name="Garcia G.R."/>
            <person name="Gardinassi L.G."/>
            <person name="Ribeiro J.M."/>
            <person name="Anatriello E."/>
            <person name="Ferreira B.R."/>
            <person name="Moreira H.N."/>
            <person name="Mafra C."/>
            <person name="Olegario M.M."/>
            <person name="Szabo P.J."/>
            <person name="Miranda-Santos I.K."/>
            <person name="Maruyama S.R."/>
        </authorList>
    </citation>
    <scope>NUCLEOTIDE SEQUENCE</scope>
    <source>
        <strain evidence="2">Mato Grasso do Sul</strain>
        <tissue evidence="2">Salivary glands</tissue>
    </source>
</reference>
<evidence type="ECO:0000256" key="1">
    <source>
        <dbReference type="SAM" id="SignalP"/>
    </source>
</evidence>
<organism evidence="2">
    <name type="scientific">Amblyomma triste</name>
    <name type="common">Neotropical tick</name>
    <dbReference type="NCBI Taxonomy" id="251400"/>
    <lineage>
        <taxon>Eukaryota</taxon>
        <taxon>Metazoa</taxon>
        <taxon>Ecdysozoa</taxon>
        <taxon>Arthropoda</taxon>
        <taxon>Chelicerata</taxon>
        <taxon>Arachnida</taxon>
        <taxon>Acari</taxon>
        <taxon>Parasitiformes</taxon>
        <taxon>Ixodida</taxon>
        <taxon>Ixodoidea</taxon>
        <taxon>Ixodidae</taxon>
        <taxon>Amblyomminae</taxon>
        <taxon>Amblyomma</taxon>
    </lineage>
</organism>
<dbReference type="AlphaFoldDB" id="A0A023G5L0"/>
<feature type="signal peptide" evidence="1">
    <location>
        <begin position="1"/>
        <end position="21"/>
    </location>
</feature>